<feature type="domain" description="Thioredoxin" evidence="3">
    <location>
        <begin position="12"/>
        <end position="158"/>
    </location>
</feature>
<dbReference type="GO" id="GO:0015035">
    <property type="term" value="F:protein-disulfide reductase activity"/>
    <property type="evidence" value="ECO:0007669"/>
    <property type="project" value="TreeGrafter"/>
</dbReference>
<dbReference type="PANTHER" id="PTHR45815">
    <property type="entry name" value="PROTEIN DISULFIDE-ISOMERASE A6"/>
    <property type="match status" value="1"/>
</dbReference>
<dbReference type="Pfam" id="PF00085">
    <property type="entry name" value="Thioredoxin"/>
    <property type="match status" value="1"/>
</dbReference>
<proteinExistence type="predicted"/>
<dbReference type="EMBL" id="PUHW01000025">
    <property type="protein sequence ID" value="KAG0690600.1"/>
    <property type="molecule type" value="Genomic_DNA"/>
</dbReference>
<dbReference type="Gene3D" id="3.40.30.10">
    <property type="entry name" value="Glutaredoxin"/>
    <property type="match status" value="2"/>
</dbReference>
<keyword evidence="5" id="KW-1185">Reference proteome</keyword>
<dbReference type="GO" id="GO:0034976">
    <property type="term" value="P:response to endoplasmic reticulum stress"/>
    <property type="evidence" value="ECO:0007669"/>
    <property type="project" value="TreeGrafter"/>
</dbReference>
<dbReference type="PANTHER" id="PTHR45815:SF3">
    <property type="entry name" value="PROTEIN DISULFIDE-ISOMERASE A6"/>
    <property type="match status" value="1"/>
</dbReference>
<keyword evidence="2" id="KW-0732">Signal</keyword>
<evidence type="ECO:0000313" key="4">
    <source>
        <dbReference type="EMBL" id="KAG0690600.1"/>
    </source>
</evidence>
<dbReference type="PRINTS" id="PR00421">
    <property type="entry name" value="THIOREDOXIN"/>
</dbReference>
<dbReference type="OrthoDB" id="10264505at2759"/>
<feature type="chain" id="PRO_5040473245" description="Thioredoxin domain-containing protein" evidence="2">
    <location>
        <begin position="22"/>
        <end position="331"/>
    </location>
</feature>
<reference evidence="4" key="1">
    <citation type="submission" date="2020-11" db="EMBL/GenBank/DDBJ databases">
        <title>Kefir isolates.</title>
        <authorList>
            <person name="Marcisauskas S."/>
            <person name="Kim Y."/>
            <person name="Blasche S."/>
        </authorList>
    </citation>
    <scope>NUCLEOTIDE SEQUENCE</scope>
    <source>
        <strain evidence="4">Olga-1</strain>
    </source>
</reference>
<accession>A0A9P6WNW8</accession>
<feature type="signal peptide" evidence="2">
    <location>
        <begin position="1"/>
        <end position="21"/>
    </location>
</feature>
<feature type="region of interest" description="Disordered" evidence="1">
    <location>
        <begin position="310"/>
        <end position="331"/>
    </location>
</feature>
<evidence type="ECO:0000313" key="5">
    <source>
        <dbReference type="Proteomes" id="UP000697127"/>
    </source>
</evidence>
<comment type="caution">
    <text evidence="4">The sequence shown here is derived from an EMBL/GenBank/DDBJ whole genome shotgun (WGS) entry which is preliminary data.</text>
</comment>
<gene>
    <name evidence="4" type="ORF">C6P40_002232</name>
</gene>
<dbReference type="InterPro" id="IPR013766">
    <property type="entry name" value="Thioredoxin_domain"/>
</dbReference>
<sequence length="331" mass="37737">MYSVSIIVTLLLATLTELTEARQQHSKGQSTPFYTNSKHIFELSASNFNDYVYGSNYTTLVEFYAPWCGYCQKLRPDFEAASKEGHHYAQFAAINCDEQHNKAFCHEQGITGFPTLITYRPPKTFLENKQRSQQFAVQPYENDRSSSGIINAMKGQVKGFTKKVTKKNLDKLFTSYKEISSSPKVVFFTDSNQVSPMYKSLAIDYITNIEFFHVLNPNGEYLEMAKKYLSPEFENSEKLQVPILMVLDPVNDEIVVYDGELKKNHISKFLTKFGTPNDGDFSERAEIIKGIKEGSYKSFKDYRKKKSKAAKAAKAAKTNEQAEPKLVKDEL</sequence>
<dbReference type="InterPro" id="IPR036249">
    <property type="entry name" value="Thioredoxin-like_sf"/>
</dbReference>
<dbReference type="PROSITE" id="PS00194">
    <property type="entry name" value="THIOREDOXIN_1"/>
    <property type="match status" value="1"/>
</dbReference>
<dbReference type="AlphaFoldDB" id="A0A9P6WNW8"/>
<evidence type="ECO:0000256" key="2">
    <source>
        <dbReference type="SAM" id="SignalP"/>
    </source>
</evidence>
<evidence type="ECO:0000256" key="1">
    <source>
        <dbReference type="SAM" id="MobiDB-lite"/>
    </source>
</evidence>
<dbReference type="SUPFAM" id="SSF52833">
    <property type="entry name" value="Thioredoxin-like"/>
    <property type="match status" value="1"/>
</dbReference>
<name>A0A9P6WNW8_9ASCO</name>
<dbReference type="Proteomes" id="UP000697127">
    <property type="component" value="Unassembled WGS sequence"/>
</dbReference>
<dbReference type="GO" id="GO:0005788">
    <property type="term" value="C:endoplasmic reticulum lumen"/>
    <property type="evidence" value="ECO:0007669"/>
    <property type="project" value="TreeGrafter"/>
</dbReference>
<evidence type="ECO:0000259" key="3">
    <source>
        <dbReference type="PROSITE" id="PS51352"/>
    </source>
</evidence>
<feature type="compositionally biased region" description="Basic and acidic residues" evidence="1">
    <location>
        <begin position="320"/>
        <end position="331"/>
    </location>
</feature>
<protein>
    <recommendedName>
        <fullName evidence="3">Thioredoxin domain-containing protein</fullName>
    </recommendedName>
</protein>
<dbReference type="PROSITE" id="PS51352">
    <property type="entry name" value="THIOREDOXIN_2"/>
    <property type="match status" value="1"/>
</dbReference>
<organism evidence="4 5">
    <name type="scientific">Pichia californica</name>
    <dbReference type="NCBI Taxonomy" id="460514"/>
    <lineage>
        <taxon>Eukaryota</taxon>
        <taxon>Fungi</taxon>
        <taxon>Dikarya</taxon>
        <taxon>Ascomycota</taxon>
        <taxon>Saccharomycotina</taxon>
        <taxon>Pichiomycetes</taxon>
        <taxon>Pichiales</taxon>
        <taxon>Pichiaceae</taxon>
        <taxon>Pichia</taxon>
    </lineage>
</organism>
<dbReference type="InterPro" id="IPR017937">
    <property type="entry name" value="Thioredoxin_CS"/>
</dbReference>